<dbReference type="AlphaFoldDB" id="A0AAV3P5S9"/>
<dbReference type="EMBL" id="BAABME010000763">
    <property type="protein sequence ID" value="GAA0145317.1"/>
    <property type="molecule type" value="Genomic_DNA"/>
</dbReference>
<reference evidence="2 3" key="1">
    <citation type="submission" date="2024-01" db="EMBL/GenBank/DDBJ databases">
        <title>The complete chloroplast genome sequence of Lithospermum erythrorhizon: insights into the phylogenetic relationship among Boraginaceae species and the maternal lineages of purple gromwells.</title>
        <authorList>
            <person name="Okada T."/>
            <person name="Watanabe K."/>
        </authorList>
    </citation>
    <scope>NUCLEOTIDE SEQUENCE [LARGE SCALE GENOMIC DNA]</scope>
</reference>
<dbReference type="InterPro" id="IPR043502">
    <property type="entry name" value="DNA/RNA_pol_sf"/>
</dbReference>
<protein>
    <recommendedName>
        <fullName evidence="1">Reverse transcriptase/retrotransposon-derived protein RNase H-like domain-containing protein</fullName>
    </recommendedName>
</protein>
<dbReference type="PANTHER" id="PTHR48475:SF2">
    <property type="entry name" value="RIBONUCLEASE H"/>
    <property type="match status" value="1"/>
</dbReference>
<proteinExistence type="predicted"/>
<gene>
    <name evidence="2" type="ORF">LIER_05538</name>
</gene>
<comment type="caution">
    <text evidence="2">The sequence shown here is derived from an EMBL/GenBank/DDBJ whole genome shotgun (WGS) entry which is preliminary data.</text>
</comment>
<dbReference type="Gene3D" id="3.10.20.370">
    <property type="match status" value="1"/>
</dbReference>
<organism evidence="2 3">
    <name type="scientific">Lithospermum erythrorhizon</name>
    <name type="common">Purple gromwell</name>
    <name type="synonym">Lithospermum officinale var. erythrorhizon</name>
    <dbReference type="NCBI Taxonomy" id="34254"/>
    <lineage>
        <taxon>Eukaryota</taxon>
        <taxon>Viridiplantae</taxon>
        <taxon>Streptophyta</taxon>
        <taxon>Embryophyta</taxon>
        <taxon>Tracheophyta</taxon>
        <taxon>Spermatophyta</taxon>
        <taxon>Magnoliopsida</taxon>
        <taxon>eudicotyledons</taxon>
        <taxon>Gunneridae</taxon>
        <taxon>Pentapetalae</taxon>
        <taxon>asterids</taxon>
        <taxon>lamiids</taxon>
        <taxon>Boraginales</taxon>
        <taxon>Boraginaceae</taxon>
        <taxon>Boraginoideae</taxon>
        <taxon>Lithospermeae</taxon>
        <taxon>Lithospermum</taxon>
    </lineage>
</organism>
<keyword evidence="3" id="KW-1185">Reference proteome</keyword>
<accession>A0AAV3P5S9</accession>
<evidence type="ECO:0000313" key="3">
    <source>
        <dbReference type="Proteomes" id="UP001454036"/>
    </source>
</evidence>
<dbReference type="PANTHER" id="PTHR48475">
    <property type="entry name" value="RIBONUCLEASE H"/>
    <property type="match status" value="1"/>
</dbReference>
<evidence type="ECO:0000259" key="1">
    <source>
        <dbReference type="Pfam" id="PF17919"/>
    </source>
</evidence>
<name>A0AAV3P5S9_LITER</name>
<dbReference type="SUPFAM" id="SSF56672">
    <property type="entry name" value="DNA/RNA polymerases"/>
    <property type="match status" value="1"/>
</dbReference>
<feature type="domain" description="Reverse transcriptase/retrotransposon-derived protein RNase H-like" evidence="1">
    <location>
        <begin position="111"/>
        <end position="209"/>
    </location>
</feature>
<evidence type="ECO:0000313" key="2">
    <source>
        <dbReference type="EMBL" id="GAA0145317.1"/>
    </source>
</evidence>
<dbReference type="Proteomes" id="UP001454036">
    <property type="component" value="Unassembled WGS sequence"/>
</dbReference>
<sequence length="267" mass="30727">MPGVDLDIAIHRLHVDPSFRPIKKKKKTSQVKRIALYKRRLVDGSAGYEVFDFLYELHDDGQEKTTFISEYELYCWRVMLFELSIIISRSGDHSFPFFKNIRQASKKPFEWDEECTRAFLELKEYLGSPQLLTRTEEGEDLQLYLAVSEGAVSSVLVREDEGTQKPIYYVSHVLHGPEESYPLIEKFVLAVVTTSRKLKAYFKAHPIKVLTDQPIKRGQALADFVVEYIARVPEVVQGPRDVEAHEVPPWTLYVDGASNEKGQEQES</sequence>
<dbReference type="InterPro" id="IPR041577">
    <property type="entry name" value="RT_RNaseH_2"/>
</dbReference>
<dbReference type="Pfam" id="PF17919">
    <property type="entry name" value="RT_RNaseH_2"/>
    <property type="match status" value="1"/>
</dbReference>